<evidence type="ECO:0000313" key="4">
    <source>
        <dbReference type="Proteomes" id="UP000022910"/>
    </source>
</evidence>
<sequence>MTETLHNILIDCLGTDDAILDFINWFFDGIRKTFESENNFSSRNNSSFSLQHHHQILVFPDTCFQCKKPYTSPLPNDKWCNACESHVFESKFHIWTSGNVELDGFIRQSQLEATESTDFLRWVDFSAFTDMNQIGKGGFSEVYVGKCTNDRLDGTLKQWVTNMECQIILNYVQCRNEDLKEDFEDIPLEKWENILSDFVDKMKLIYRDRKALKCKPRDLSDENQEHKVKRTNSFTRLKSLLKRRPSKKKNKNKLLLNPKLNEPKKKITQIPSTVSPLRSKFVPKTVVLKRLLDSQNLSSSFINEIKTHYLSLKKSSKVPRMYGFTQDPVTKDYYIVLQYANDLDLNRYLAHNCASIDWWQRISILDGIVKGIYELHKEDLIHHNLHTGNILVRRTRRKEVERISLRNPSSSVRIWISDSGLQGPAGSSNENNDLNSSSSPIDENSNIISNSRKEIYGVLPYIAPEVLQGKEYTKSSDIYSLGIIMWELSNGATLKRQQRHKRPFHDQPYDKNLAMEIVINEKRPNIATSPDIPECWLDLMKKCWASKPEDRPNIENIMTITNAWNAERRKSLNLESKSSLPFSLIHTDHKIDENIVGQFMEAEKRRIERLNKGKQVERDDKPIVDEEISVGATESVNQDDDDNHQEVSMKSQLIDFIIEIPNENLNEIYGDSNSHHEGIKKEKVDSGYQREDQDDESLELQENINQIEDEIEPEKTIEEEKNLNKNIEDKQIEPIIVQDDRKKHVKIDDNQLVVKQDNQDSPIKNGIEANSETGSKEINIIKEKEP</sequence>
<name>A0A015LSL9_RHIIW</name>
<dbReference type="GO" id="GO:0004672">
    <property type="term" value="F:protein kinase activity"/>
    <property type="evidence" value="ECO:0007669"/>
    <property type="project" value="InterPro"/>
</dbReference>
<dbReference type="SUPFAM" id="SSF56112">
    <property type="entry name" value="Protein kinase-like (PK-like)"/>
    <property type="match status" value="1"/>
</dbReference>
<protein>
    <submittedName>
        <fullName evidence="3">Mkk1p</fullName>
    </submittedName>
</protein>
<dbReference type="Proteomes" id="UP000022910">
    <property type="component" value="Unassembled WGS sequence"/>
</dbReference>
<dbReference type="PANTHER" id="PTHR23257">
    <property type="entry name" value="SERINE-THREONINE PROTEIN KINASE"/>
    <property type="match status" value="1"/>
</dbReference>
<organism evidence="3 4">
    <name type="scientific">Rhizophagus irregularis (strain DAOM 197198w)</name>
    <name type="common">Glomus intraradices</name>
    <dbReference type="NCBI Taxonomy" id="1432141"/>
    <lineage>
        <taxon>Eukaryota</taxon>
        <taxon>Fungi</taxon>
        <taxon>Fungi incertae sedis</taxon>
        <taxon>Mucoromycota</taxon>
        <taxon>Glomeromycotina</taxon>
        <taxon>Glomeromycetes</taxon>
        <taxon>Glomerales</taxon>
        <taxon>Glomeraceae</taxon>
        <taxon>Rhizophagus</taxon>
    </lineage>
</organism>
<dbReference type="Gene3D" id="1.10.510.10">
    <property type="entry name" value="Transferase(Phosphotransferase) domain 1"/>
    <property type="match status" value="1"/>
</dbReference>
<dbReference type="HOGENOM" id="CLU_376485_0_0_1"/>
<feature type="region of interest" description="Disordered" evidence="1">
    <location>
        <begin position="756"/>
        <end position="786"/>
    </location>
</feature>
<comment type="caution">
    <text evidence="3">The sequence shown here is derived from an EMBL/GenBank/DDBJ whole genome shotgun (WGS) entry which is preliminary data.</text>
</comment>
<feature type="domain" description="Protein kinase" evidence="2">
    <location>
        <begin position="128"/>
        <end position="565"/>
    </location>
</feature>
<dbReference type="InterPro" id="IPR000719">
    <property type="entry name" value="Prot_kinase_dom"/>
</dbReference>
<evidence type="ECO:0000313" key="3">
    <source>
        <dbReference type="EMBL" id="EXX75626.1"/>
    </source>
</evidence>
<gene>
    <name evidence="3" type="ORF">RirG_040350</name>
</gene>
<evidence type="ECO:0000259" key="2">
    <source>
        <dbReference type="PROSITE" id="PS50011"/>
    </source>
</evidence>
<proteinExistence type="predicted"/>
<evidence type="ECO:0000256" key="1">
    <source>
        <dbReference type="SAM" id="MobiDB-lite"/>
    </source>
</evidence>
<dbReference type="OrthoDB" id="2407650at2759"/>
<feature type="compositionally biased region" description="Low complexity" evidence="1">
    <location>
        <begin position="427"/>
        <end position="439"/>
    </location>
</feature>
<dbReference type="InterPro" id="IPR011009">
    <property type="entry name" value="Kinase-like_dom_sf"/>
</dbReference>
<dbReference type="Pfam" id="PF00069">
    <property type="entry name" value="Pkinase"/>
    <property type="match status" value="1"/>
</dbReference>
<dbReference type="PROSITE" id="PS50011">
    <property type="entry name" value="PROTEIN_KINASE_DOM"/>
    <property type="match status" value="1"/>
</dbReference>
<dbReference type="GO" id="GO:0007165">
    <property type="term" value="P:signal transduction"/>
    <property type="evidence" value="ECO:0007669"/>
    <property type="project" value="TreeGrafter"/>
</dbReference>
<dbReference type="AlphaFoldDB" id="A0A015LSL9"/>
<feature type="region of interest" description="Disordered" evidence="1">
    <location>
        <begin position="422"/>
        <end position="444"/>
    </location>
</feature>
<dbReference type="EMBL" id="JEMT01012387">
    <property type="protein sequence ID" value="EXX75626.1"/>
    <property type="molecule type" value="Genomic_DNA"/>
</dbReference>
<dbReference type="GO" id="GO:0005524">
    <property type="term" value="F:ATP binding"/>
    <property type="evidence" value="ECO:0007669"/>
    <property type="project" value="InterPro"/>
</dbReference>
<keyword evidence="4" id="KW-1185">Reference proteome</keyword>
<reference evidence="3 4" key="1">
    <citation type="submission" date="2014-02" db="EMBL/GenBank/DDBJ databases">
        <title>Single nucleus genome sequencing reveals high similarity among nuclei of an endomycorrhizal fungus.</title>
        <authorList>
            <person name="Lin K."/>
            <person name="Geurts R."/>
            <person name="Zhang Z."/>
            <person name="Limpens E."/>
            <person name="Saunders D.G."/>
            <person name="Mu D."/>
            <person name="Pang E."/>
            <person name="Cao H."/>
            <person name="Cha H."/>
            <person name="Lin T."/>
            <person name="Zhou Q."/>
            <person name="Shang Y."/>
            <person name="Li Y."/>
            <person name="Ivanov S."/>
            <person name="Sharma T."/>
            <person name="Velzen R.V."/>
            <person name="Ruijter N.D."/>
            <person name="Aanen D.K."/>
            <person name="Win J."/>
            <person name="Kamoun S."/>
            <person name="Bisseling T."/>
            <person name="Huang S."/>
        </authorList>
    </citation>
    <scope>NUCLEOTIDE SEQUENCE [LARGE SCALE GENOMIC DNA]</scope>
    <source>
        <strain evidence="4">DAOM197198w</strain>
    </source>
</reference>
<dbReference type="GO" id="GO:0005737">
    <property type="term" value="C:cytoplasm"/>
    <property type="evidence" value="ECO:0007669"/>
    <property type="project" value="TreeGrafter"/>
</dbReference>
<dbReference type="InterPro" id="IPR050167">
    <property type="entry name" value="Ser_Thr_protein_kinase"/>
</dbReference>
<accession>A0A015LSL9</accession>